<feature type="transmembrane region" description="Helical" evidence="1">
    <location>
        <begin position="222"/>
        <end position="240"/>
    </location>
</feature>
<gene>
    <name evidence="2" type="ORF">BN2614_LOCUS1</name>
</gene>
<feature type="transmembrane region" description="Helical" evidence="1">
    <location>
        <begin position="43"/>
        <end position="70"/>
    </location>
</feature>
<keyword evidence="1" id="KW-0472">Membrane</keyword>
<proteinExistence type="predicted"/>
<keyword evidence="1" id="KW-1133">Transmembrane helix</keyword>
<comment type="caution">
    <text evidence="2">The sequence shown here is derived from an EMBL/GenBank/DDBJ whole genome shotgun (WGS) entry which is preliminary data.</text>
</comment>
<dbReference type="Proteomes" id="UP000269945">
    <property type="component" value="Unassembled WGS sequence"/>
</dbReference>
<feature type="transmembrane region" description="Helical" evidence="1">
    <location>
        <begin position="155"/>
        <end position="171"/>
    </location>
</feature>
<dbReference type="EMBL" id="CYRY02031702">
    <property type="protein sequence ID" value="VCX06639.1"/>
    <property type="molecule type" value="Genomic_DNA"/>
</dbReference>
<feature type="non-terminal residue" evidence="2">
    <location>
        <position position="349"/>
    </location>
</feature>
<keyword evidence="3" id="KW-1185">Reference proteome</keyword>
<reference evidence="2 3" key="1">
    <citation type="submission" date="2018-10" db="EMBL/GenBank/DDBJ databases">
        <authorList>
            <person name="Ekblom R."/>
            <person name="Jareborg N."/>
        </authorList>
    </citation>
    <scope>NUCLEOTIDE SEQUENCE [LARGE SCALE GENOMIC DNA]</scope>
    <source>
        <tissue evidence="2">Muscle</tissue>
    </source>
</reference>
<evidence type="ECO:0000313" key="3">
    <source>
        <dbReference type="Proteomes" id="UP000269945"/>
    </source>
</evidence>
<feature type="transmembrane region" description="Helical" evidence="1">
    <location>
        <begin position="300"/>
        <end position="318"/>
    </location>
</feature>
<protein>
    <submittedName>
        <fullName evidence="2">Uncharacterized protein</fullName>
    </submittedName>
</protein>
<feature type="transmembrane region" description="Helical" evidence="1">
    <location>
        <begin position="275"/>
        <end position="294"/>
    </location>
</feature>
<organism evidence="2 3">
    <name type="scientific">Gulo gulo</name>
    <name type="common">Wolverine</name>
    <name type="synonym">Gluton</name>
    <dbReference type="NCBI Taxonomy" id="48420"/>
    <lineage>
        <taxon>Eukaryota</taxon>
        <taxon>Metazoa</taxon>
        <taxon>Chordata</taxon>
        <taxon>Craniata</taxon>
        <taxon>Vertebrata</taxon>
        <taxon>Euteleostomi</taxon>
        <taxon>Mammalia</taxon>
        <taxon>Eutheria</taxon>
        <taxon>Laurasiatheria</taxon>
        <taxon>Carnivora</taxon>
        <taxon>Caniformia</taxon>
        <taxon>Musteloidea</taxon>
        <taxon>Mustelidae</taxon>
        <taxon>Guloninae</taxon>
        <taxon>Gulo</taxon>
    </lineage>
</organism>
<feature type="transmembrane region" description="Helical" evidence="1">
    <location>
        <begin position="91"/>
        <end position="115"/>
    </location>
</feature>
<keyword evidence="1" id="KW-0812">Transmembrane</keyword>
<sequence length="349" mass="36648">MPSSPPPGSPCVCVASAGVWMGSGRGASSPSESAVPCGIFRHVFLWVAVLTVSASGDLPGVTVLLTRAVGSRVCSGVWKSSSKPTRSSRNWAFSSLVLLHFLLLLTFSTRSSFFLGVSLDNLMSSSPPPGSLWEGTLSPGARVGFLRAEGSSSRSTFWGGVLSCLLLVGLWTGSASGDLPGPVVVLSSAIGLSVWFGVWKSSLRPARSSNDGAFLLGVLDRLLLPVTFSAGVVFCFGVSLNNRMSSSPLPGSRCVCALSPGVWVRFLRSFSRSPFRGGVLSCFLLLVGVLTGSASGDLQGTLVVLSLVIGLSVWFGVWKSSLRPTRSSKDWTFFLGVLDRPLFPVTFSA</sequence>
<name>A0A9X9LZD0_GULGU</name>
<evidence type="ECO:0000256" key="1">
    <source>
        <dbReference type="SAM" id="Phobius"/>
    </source>
</evidence>
<evidence type="ECO:0000313" key="2">
    <source>
        <dbReference type="EMBL" id="VCX06639.1"/>
    </source>
</evidence>
<dbReference type="AlphaFoldDB" id="A0A9X9LZD0"/>
<accession>A0A9X9LZD0</accession>
<feature type="transmembrane region" description="Helical" evidence="1">
    <location>
        <begin position="183"/>
        <end position="202"/>
    </location>
</feature>